<keyword evidence="2" id="KW-1185">Reference proteome</keyword>
<reference evidence="1 2" key="1">
    <citation type="submission" date="2019-01" db="EMBL/GenBank/DDBJ databases">
        <title>Egibacter rhizosphaerae EGI 80759T.</title>
        <authorList>
            <person name="Chen D.-D."/>
            <person name="Tian Y."/>
            <person name="Jiao J.-Y."/>
            <person name="Zhang X.-T."/>
            <person name="Zhang Y.-G."/>
            <person name="Zhang Y."/>
            <person name="Xiao M."/>
            <person name="Shu W.-S."/>
            <person name="Li W.-J."/>
        </authorList>
    </citation>
    <scope>NUCLEOTIDE SEQUENCE [LARGE SCALE GENOMIC DNA]</scope>
    <source>
        <strain evidence="1 2">EGI 80759</strain>
    </source>
</reference>
<accession>A0A411YDD2</accession>
<dbReference type="AlphaFoldDB" id="A0A411YDD2"/>
<dbReference type="EMBL" id="CP036402">
    <property type="protein sequence ID" value="QBI19239.1"/>
    <property type="molecule type" value="Genomic_DNA"/>
</dbReference>
<dbReference type="KEGG" id="erz:ER308_06580"/>
<gene>
    <name evidence="1" type="ORF">ER308_06580</name>
</gene>
<dbReference type="RefSeq" id="WP_131154236.1">
    <property type="nucleotide sequence ID" value="NZ_CP036402.1"/>
</dbReference>
<dbReference type="Proteomes" id="UP000291469">
    <property type="component" value="Chromosome"/>
</dbReference>
<protein>
    <submittedName>
        <fullName evidence="1">Uncharacterized protein</fullName>
    </submittedName>
</protein>
<sequence length="123" mass="13097">MAVSRGVARRACERVFTRVCELGEAVPEGTPAAWFLADAARCVDLARELLAPHREQPAASLRWLGRASDLLRGVAELEGRVPDYAASWDGVDRLSVIVDGIVVTLDVDATEGADPVEPGDGEA</sequence>
<organism evidence="1 2">
    <name type="scientific">Egibacter rhizosphaerae</name>
    <dbReference type="NCBI Taxonomy" id="1670831"/>
    <lineage>
        <taxon>Bacteria</taxon>
        <taxon>Bacillati</taxon>
        <taxon>Actinomycetota</taxon>
        <taxon>Nitriliruptoria</taxon>
        <taxon>Egibacterales</taxon>
        <taxon>Egibacteraceae</taxon>
        <taxon>Egibacter</taxon>
    </lineage>
</organism>
<proteinExistence type="predicted"/>
<name>A0A411YDD2_9ACTN</name>
<evidence type="ECO:0000313" key="2">
    <source>
        <dbReference type="Proteomes" id="UP000291469"/>
    </source>
</evidence>
<evidence type="ECO:0000313" key="1">
    <source>
        <dbReference type="EMBL" id="QBI19239.1"/>
    </source>
</evidence>